<gene>
    <name evidence="2" type="ORF">R2G56_01015</name>
</gene>
<dbReference type="EMBL" id="JAWLIP010000001">
    <property type="protein sequence ID" value="MDV6224853.1"/>
    <property type="molecule type" value="Genomic_DNA"/>
</dbReference>
<evidence type="ECO:0000256" key="1">
    <source>
        <dbReference type="SAM" id="SignalP"/>
    </source>
</evidence>
<organism evidence="2 3">
    <name type="scientific">Nitratireductor aquimarinus</name>
    <dbReference type="NCBI Taxonomy" id="889300"/>
    <lineage>
        <taxon>Bacteria</taxon>
        <taxon>Pseudomonadati</taxon>
        <taxon>Pseudomonadota</taxon>
        <taxon>Alphaproteobacteria</taxon>
        <taxon>Hyphomicrobiales</taxon>
        <taxon>Phyllobacteriaceae</taxon>
        <taxon>Nitratireductor</taxon>
    </lineage>
</organism>
<name>A0ABU4AF31_9HYPH</name>
<proteinExistence type="predicted"/>
<keyword evidence="3" id="KW-1185">Reference proteome</keyword>
<feature type="signal peptide" evidence="1">
    <location>
        <begin position="1"/>
        <end position="23"/>
    </location>
</feature>
<reference evidence="2 3" key="1">
    <citation type="submission" date="2023-10" db="EMBL/GenBank/DDBJ databases">
        <authorList>
            <person name="Venkata Ramana C."/>
            <person name="Sasikala C."/>
            <person name="Dhurka M."/>
        </authorList>
    </citation>
    <scope>NUCLEOTIDE SEQUENCE [LARGE SCALE GENOMIC DNA]</scope>
    <source>
        <strain evidence="2 3">KCTC 32151</strain>
    </source>
</reference>
<dbReference type="Proteomes" id="UP001185659">
    <property type="component" value="Unassembled WGS sequence"/>
</dbReference>
<accession>A0ABU4AF31</accession>
<comment type="caution">
    <text evidence="2">The sequence shown here is derived from an EMBL/GenBank/DDBJ whole genome shotgun (WGS) entry which is preliminary data.</text>
</comment>
<protein>
    <recommendedName>
        <fullName evidence="4">Outer membrane protein beta-barrel domain-containing protein</fullName>
    </recommendedName>
</protein>
<dbReference type="RefSeq" id="WP_317560177.1">
    <property type="nucleotide sequence ID" value="NZ_JAWLIP010000001.1"/>
</dbReference>
<sequence length="263" mass="27954">MLPTKESMLLALFVAFTATSAPAADNLNPAVIPENRPSDPGQWSFAASPYFWAAGMSGNVGQFNLPVVKVKSDFSEILSDLDFAFMGTAEARKDRISIFSDVIYTKISTASGTPQGVLATSVDLKSETFAGLLGLGYTAYQDSASSLDLVAGVRIWHANTKLSFNGGFLDGVSRTDGATWVDAMAGIRGKFALTSNIYLSGWGLAGAGQADLDWDAAAIIGYQVSDRVSAVAGYRALGVDYREDNFVFDVVQQGPILGMVVRF</sequence>
<evidence type="ECO:0000313" key="2">
    <source>
        <dbReference type="EMBL" id="MDV6224853.1"/>
    </source>
</evidence>
<evidence type="ECO:0008006" key="4">
    <source>
        <dbReference type="Google" id="ProtNLM"/>
    </source>
</evidence>
<keyword evidence="1" id="KW-0732">Signal</keyword>
<evidence type="ECO:0000313" key="3">
    <source>
        <dbReference type="Proteomes" id="UP001185659"/>
    </source>
</evidence>
<feature type="chain" id="PRO_5045489790" description="Outer membrane protein beta-barrel domain-containing protein" evidence="1">
    <location>
        <begin position="24"/>
        <end position="263"/>
    </location>
</feature>